<comment type="caution">
    <text evidence="2">The sequence shown here is derived from an EMBL/GenBank/DDBJ whole genome shotgun (WGS) entry which is preliminary data.</text>
</comment>
<feature type="compositionally biased region" description="Polar residues" evidence="1">
    <location>
        <begin position="85"/>
        <end position="122"/>
    </location>
</feature>
<accession>A0ABR2T6H1</accession>
<evidence type="ECO:0000313" key="3">
    <source>
        <dbReference type="Proteomes" id="UP001396334"/>
    </source>
</evidence>
<gene>
    <name evidence="2" type="ORF">V6N11_018123</name>
</gene>
<protein>
    <submittedName>
        <fullName evidence="2">Uncharacterized protein</fullName>
    </submittedName>
</protein>
<name>A0ABR2T6H1_9ROSI</name>
<dbReference type="Proteomes" id="UP001396334">
    <property type="component" value="Unassembled WGS sequence"/>
</dbReference>
<evidence type="ECO:0000256" key="1">
    <source>
        <dbReference type="SAM" id="MobiDB-lite"/>
    </source>
</evidence>
<evidence type="ECO:0000313" key="2">
    <source>
        <dbReference type="EMBL" id="KAK9033085.1"/>
    </source>
</evidence>
<dbReference type="EMBL" id="JBBPBN010000008">
    <property type="protein sequence ID" value="KAK9033085.1"/>
    <property type="molecule type" value="Genomic_DNA"/>
</dbReference>
<proteinExistence type="predicted"/>
<feature type="region of interest" description="Disordered" evidence="1">
    <location>
        <begin position="73"/>
        <end position="141"/>
    </location>
</feature>
<feature type="compositionally biased region" description="Low complexity" evidence="1">
    <location>
        <begin position="123"/>
        <end position="137"/>
    </location>
</feature>
<sequence length="169" mass="18717">MLTSTGGETTEPTFPATKWCTTSIGTLTVENPSRKKHWSGPCHPFFPKFLSPQSHLFLVATNNHKNLKHNMKTQASGEPHRIISPKTTGINRPQTTQVGSETESILTVPSRDTSYTKPSGTKLSPPSHLHSLPPSSLHHLRHSEGTKRPLYVVKPYNQDHFRAGPIVVL</sequence>
<reference evidence="2 3" key="1">
    <citation type="journal article" date="2024" name="G3 (Bethesda)">
        <title>Genome assembly of Hibiscus sabdariffa L. provides insights into metabolisms of medicinal natural products.</title>
        <authorList>
            <person name="Kim T."/>
        </authorList>
    </citation>
    <scope>NUCLEOTIDE SEQUENCE [LARGE SCALE GENOMIC DNA]</scope>
    <source>
        <strain evidence="2">TK-2024</strain>
        <tissue evidence="2">Old leaves</tissue>
    </source>
</reference>
<organism evidence="2 3">
    <name type="scientific">Hibiscus sabdariffa</name>
    <name type="common">roselle</name>
    <dbReference type="NCBI Taxonomy" id="183260"/>
    <lineage>
        <taxon>Eukaryota</taxon>
        <taxon>Viridiplantae</taxon>
        <taxon>Streptophyta</taxon>
        <taxon>Embryophyta</taxon>
        <taxon>Tracheophyta</taxon>
        <taxon>Spermatophyta</taxon>
        <taxon>Magnoliopsida</taxon>
        <taxon>eudicotyledons</taxon>
        <taxon>Gunneridae</taxon>
        <taxon>Pentapetalae</taxon>
        <taxon>rosids</taxon>
        <taxon>malvids</taxon>
        <taxon>Malvales</taxon>
        <taxon>Malvaceae</taxon>
        <taxon>Malvoideae</taxon>
        <taxon>Hibiscus</taxon>
    </lineage>
</organism>
<keyword evidence="3" id="KW-1185">Reference proteome</keyword>